<keyword evidence="7 10" id="KW-0283">Flagellar rotation</keyword>
<evidence type="ECO:0000256" key="4">
    <source>
        <dbReference type="ARBA" id="ARBA00022475"/>
    </source>
</evidence>
<dbReference type="Proteomes" id="UP000030980">
    <property type="component" value="Unassembled WGS sequence"/>
</dbReference>
<evidence type="ECO:0000256" key="7">
    <source>
        <dbReference type="ARBA" id="ARBA00022779"/>
    </source>
</evidence>
<evidence type="ECO:0000313" key="14">
    <source>
        <dbReference type="Proteomes" id="UP000186079"/>
    </source>
</evidence>
<dbReference type="AlphaFoldDB" id="A0A0B3BMK2"/>
<feature type="transmembrane region" description="Helical" evidence="10">
    <location>
        <begin position="6"/>
        <end position="27"/>
    </location>
</feature>
<keyword evidence="5 10" id="KW-0145">Chemotaxis</keyword>
<dbReference type="GO" id="GO:0006935">
    <property type="term" value="P:chemotaxis"/>
    <property type="evidence" value="ECO:0007669"/>
    <property type="project" value="UniProtKB-KW"/>
</dbReference>
<name>A0A0B3BMK2_9PSED</name>
<evidence type="ECO:0000256" key="6">
    <source>
        <dbReference type="ARBA" id="ARBA00022692"/>
    </source>
</evidence>
<accession>A0A0B3BMK2</accession>
<evidence type="ECO:0000256" key="2">
    <source>
        <dbReference type="ARBA" id="ARBA00004162"/>
    </source>
</evidence>
<evidence type="ECO:0000313" key="12">
    <source>
        <dbReference type="EMBL" id="SIR17812.1"/>
    </source>
</evidence>
<reference evidence="12 14" key="2">
    <citation type="submission" date="2017-01" db="EMBL/GenBank/DDBJ databases">
        <authorList>
            <person name="Mah S.A."/>
            <person name="Swanson W.J."/>
            <person name="Moy G.W."/>
            <person name="Vacquier V.D."/>
        </authorList>
    </citation>
    <scope>NUCLEOTIDE SEQUENCE [LARGE SCALE GENOMIC DNA]</scope>
    <source>
        <strain evidence="12 14">ATCC 29606</strain>
    </source>
</reference>
<keyword evidence="13" id="KW-1185">Reference proteome</keyword>
<organism evidence="11 13">
    <name type="scientific">Pseudomonas flexibilis</name>
    <dbReference type="NCBI Taxonomy" id="706570"/>
    <lineage>
        <taxon>Bacteria</taxon>
        <taxon>Pseudomonadati</taxon>
        <taxon>Pseudomonadota</taxon>
        <taxon>Gammaproteobacteria</taxon>
        <taxon>Pseudomonadales</taxon>
        <taxon>Pseudomonadaceae</taxon>
        <taxon>Pseudomonas</taxon>
    </lineage>
</organism>
<dbReference type="InterPro" id="IPR005503">
    <property type="entry name" value="FliL"/>
</dbReference>
<evidence type="ECO:0000256" key="1">
    <source>
        <dbReference type="ARBA" id="ARBA00002254"/>
    </source>
</evidence>
<evidence type="ECO:0000256" key="10">
    <source>
        <dbReference type="RuleBase" id="RU364125"/>
    </source>
</evidence>
<evidence type="ECO:0000313" key="13">
    <source>
        <dbReference type="Proteomes" id="UP000030980"/>
    </source>
</evidence>
<dbReference type="Pfam" id="PF03748">
    <property type="entry name" value="FliL"/>
    <property type="match status" value="1"/>
</dbReference>
<keyword evidence="12" id="KW-0282">Flagellum</keyword>
<keyword evidence="10" id="KW-0997">Cell inner membrane</keyword>
<keyword evidence="12" id="KW-0966">Cell projection</keyword>
<keyword evidence="4" id="KW-1003">Cell membrane</keyword>
<dbReference type="EMBL" id="FTMC01000016">
    <property type="protein sequence ID" value="SIR17812.1"/>
    <property type="molecule type" value="Genomic_DNA"/>
</dbReference>
<keyword evidence="12" id="KW-0969">Cilium</keyword>
<evidence type="ECO:0000313" key="11">
    <source>
        <dbReference type="EMBL" id="KHO63870.1"/>
    </source>
</evidence>
<keyword evidence="6 10" id="KW-0812">Transmembrane</keyword>
<dbReference type="RefSeq" id="WP_039560133.1">
    <property type="nucleotide sequence ID" value="NZ_FMUP01000004.1"/>
</dbReference>
<keyword evidence="8 10" id="KW-1133">Transmembrane helix</keyword>
<keyword evidence="9 10" id="KW-0472">Membrane</keyword>
<comment type="similarity">
    <text evidence="3 10">Belongs to the FliL family.</text>
</comment>
<dbReference type="GO" id="GO:0071973">
    <property type="term" value="P:bacterial-type flagellum-dependent cell motility"/>
    <property type="evidence" value="ECO:0007669"/>
    <property type="project" value="InterPro"/>
</dbReference>
<dbReference type="GO" id="GO:0005886">
    <property type="term" value="C:plasma membrane"/>
    <property type="evidence" value="ECO:0007669"/>
    <property type="project" value="UniProtKB-SubCell"/>
</dbReference>
<sequence>MSSRVVVSLLVLNILLVVGGTAVNFFWKKPIADFFAAAGETNGAVRPDPVDLSKFQFLNVEKIYVNLRGNQREHYMVIDLAVQVSAKIDKKELQQFAPVVRNSVVARLSGMRYEVVRSLSIAELQLLLEEALRQDIVERNLRVSFEHLLVNKLLAQ</sequence>
<evidence type="ECO:0000256" key="3">
    <source>
        <dbReference type="ARBA" id="ARBA00008281"/>
    </source>
</evidence>
<comment type="function">
    <text evidence="1 10">Controls the rotational direction of flagella during chemotaxis.</text>
</comment>
<proteinExistence type="inferred from homology"/>
<dbReference type="STRING" id="706570.PT85_15405"/>
<dbReference type="EMBL" id="JTAK01000006">
    <property type="protein sequence ID" value="KHO63870.1"/>
    <property type="molecule type" value="Genomic_DNA"/>
</dbReference>
<evidence type="ECO:0000256" key="5">
    <source>
        <dbReference type="ARBA" id="ARBA00022500"/>
    </source>
</evidence>
<comment type="subcellular location">
    <subcellularLocation>
        <location evidence="10">Cell inner membrane</location>
    </subcellularLocation>
    <subcellularLocation>
        <location evidence="2">Cell membrane</location>
        <topology evidence="2">Single-pass membrane protein</topology>
    </subcellularLocation>
</comment>
<evidence type="ECO:0000256" key="9">
    <source>
        <dbReference type="ARBA" id="ARBA00023136"/>
    </source>
</evidence>
<dbReference type="OrthoDB" id="7030830at2"/>
<reference evidence="11 13" key="1">
    <citation type="submission" date="2014-11" db="EMBL/GenBank/DDBJ databases">
        <title>Genome sequence of Pseudomonas tuomuerensis JCM 14085.</title>
        <authorList>
            <person name="Shin S.-K."/>
            <person name="Yi H."/>
        </authorList>
    </citation>
    <scope>NUCLEOTIDE SEQUENCE [LARGE SCALE GENOMIC DNA]</scope>
    <source>
        <strain evidence="11 13">JCM 14085</strain>
    </source>
</reference>
<evidence type="ECO:0000256" key="8">
    <source>
        <dbReference type="ARBA" id="ARBA00022989"/>
    </source>
</evidence>
<dbReference type="Proteomes" id="UP000186079">
    <property type="component" value="Unassembled WGS sequence"/>
</dbReference>
<protein>
    <recommendedName>
        <fullName evidence="10">Flagellar protein FliL</fullName>
    </recommendedName>
</protein>
<gene>
    <name evidence="11" type="ORF">PT85_15405</name>
    <name evidence="12" type="ORF">SAMN05421672_11610</name>
</gene>
<dbReference type="GO" id="GO:0009425">
    <property type="term" value="C:bacterial-type flagellum basal body"/>
    <property type="evidence" value="ECO:0007669"/>
    <property type="project" value="InterPro"/>
</dbReference>